<feature type="non-terminal residue" evidence="1">
    <location>
        <position position="120"/>
    </location>
</feature>
<keyword evidence="2" id="KW-1185">Reference proteome</keyword>
<reference evidence="1" key="1">
    <citation type="journal article" date="2019" name="bioRxiv">
        <title>The Genome of the Zebra Mussel, Dreissena polymorpha: A Resource for Invasive Species Research.</title>
        <authorList>
            <person name="McCartney M.A."/>
            <person name="Auch B."/>
            <person name="Kono T."/>
            <person name="Mallez S."/>
            <person name="Zhang Y."/>
            <person name="Obille A."/>
            <person name="Becker A."/>
            <person name="Abrahante J.E."/>
            <person name="Garbe J."/>
            <person name="Badalamenti J.P."/>
            <person name="Herman A."/>
            <person name="Mangelson H."/>
            <person name="Liachko I."/>
            <person name="Sullivan S."/>
            <person name="Sone E.D."/>
            <person name="Koren S."/>
            <person name="Silverstein K.A.T."/>
            <person name="Beckman K.B."/>
            <person name="Gohl D.M."/>
        </authorList>
    </citation>
    <scope>NUCLEOTIDE SEQUENCE</scope>
    <source>
        <strain evidence="1">Duluth1</strain>
        <tissue evidence="1">Whole animal</tissue>
    </source>
</reference>
<reference evidence="1" key="2">
    <citation type="submission" date="2020-11" db="EMBL/GenBank/DDBJ databases">
        <authorList>
            <person name="McCartney M.A."/>
            <person name="Auch B."/>
            <person name="Kono T."/>
            <person name="Mallez S."/>
            <person name="Becker A."/>
            <person name="Gohl D.M."/>
            <person name="Silverstein K.A.T."/>
            <person name="Koren S."/>
            <person name="Bechman K.B."/>
            <person name="Herman A."/>
            <person name="Abrahante J.E."/>
            <person name="Garbe J."/>
        </authorList>
    </citation>
    <scope>NUCLEOTIDE SEQUENCE</scope>
    <source>
        <strain evidence="1">Duluth1</strain>
        <tissue evidence="1">Whole animal</tissue>
    </source>
</reference>
<protein>
    <submittedName>
        <fullName evidence="1">Uncharacterized protein</fullName>
    </submittedName>
</protein>
<dbReference type="EMBL" id="JAIWYP010000016">
    <property type="protein sequence ID" value="KAH3697121.1"/>
    <property type="molecule type" value="Genomic_DNA"/>
</dbReference>
<evidence type="ECO:0000313" key="1">
    <source>
        <dbReference type="EMBL" id="KAH3697121.1"/>
    </source>
</evidence>
<evidence type="ECO:0000313" key="2">
    <source>
        <dbReference type="Proteomes" id="UP000828390"/>
    </source>
</evidence>
<proteinExistence type="predicted"/>
<dbReference type="AlphaFoldDB" id="A0A9D3YE46"/>
<dbReference type="Proteomes" id="UP000828390">
    <property type="component" value="Unassembled WGS sequence"/>
</dbReference>
<sequence length="120" mass="14254">MEECNETKHGFRIDWVVPPYEIYAGERLTTTLNIKIVSDEFYKQYWNGTVKNTLNAKKNWTEVKTSFEERDTECREVLAVEKYFRACMTQKCLSKAESCSLLDLWKGRCMLEHYKNSFTN</sequence>
<accession>A0A9D3YE46</accession>
<comment type="caution">
    <text evidence="1">The sequence shown here is derived from an EMBL/GenBank/DDBJ whole genome shotgun (WGS) entry which is preliminary data.</text>
</comment>
<gene>
    <name evidence="1" type="ORF">DPMN_084608</name>
</gene>
<organism evidence="1 2">
    <name type="scientific">Dreissena polymorpha</name>
    <name type="common">Zebra mussel</name>
    <name type="synonym">Mytilus polymorpha</name>
    <dbReference type="NCBI Taxonomy" id="45954"/>
    <lineage>
        <taxon>Eukaryota</taxon>
        <taxon>Metazoa</taxon>
        <taxon>Spiralia</taxon>
        <taxon>Lophotrochozoa</taxon>
        <taxon>Mollusca</taxon>
        <taxon>Bivalvia</taxon>
        <taxon>Autobranchia</taxon>
        <taxon>Heteroconchia</taxon>
        <taxon>Euheterodonta</taxon>
        <taxon>Imparidentia</taxon>
        <taxon>Neoheterodontei</taxon>
        <taxon>Myida</taxon>
        <taxon>Dreissenoidea</taxon>
        <taxon>Dreissenidae</taxon>
        <taxon>Dreissena</taxon>
    </lineage>
</organism>
<name>A0A9D3YE46_DREPO</name>